<sequence length="785" mass="86095">MADSPYVLRQAHLSDLNSIARVWHKAFFDDEIIGEIMHPQRQQYPEGVYWFLLKGIRERFWDWRHQFMVVATLDEDNIETIVGAADWRRLGKGGDQRQLSQLDPRNLIAPAVVAYQSLVERLFPNRAADKSQSSFLDDAVATSEQQWTGDRTECWDLYVCGVDPDHQGKGVGKRLAQWGVQEAQKEGTGTCASVMCGEKNRGFYGKAGFTTQVNERKGEGGGITLFTNLEAEHTSDCLAVRTGLAMTGWHLTPEVTRLTAPMPGKPQKASCCQLHSSKSPPQSLFQDPPLSNKLDIDIMRIFTLAFLYLAPLFQKRLFVISTAVPASVDVAVVGGGLAGLTAAKHLLQGGKSIVVFEARDRVGGKVYNQPLANGGITEVGAEFVGPTQDKVLDMISDLGLETFATYDEGLSVVWRNSTRQIFSPDPELGGAPPVDELALMQIAIAQAQLDAWAAEVNTSAPWTHPLATQWDSHSFDKFLEDYASHLDARFVLTTACKAIFSVEPKELSLLYVIAYIAAAGNELNVGTLNRLISVKGGAQELRVVGGTGLIPERLAETVGFQHIILKAPVTHISKRNNGYRVTSQAGTVVAKSVVLAMSPPLLERITFEPPLPPNRQQLNRKTKMGALGKGIAVYDTPFWRDQENLSAQVTSDTGSVRVTFDSSPDDAAFGAILGFILGDEMRAIDKLTVEEGQQRILSDYIRYFGKTASNITEFILFRWDLEEWSGGGPTAVAPPNVLTKFGGSLRQSVNGLHFAGTETSEYWTGYMDGAIRSGERVAREIQGLL</sequence>
<dbReference type="EMBL" id="JAPHNI010000125">
    <property type="protein sequence ID" value="KAJ8115720.1"/>
    <property type="molecule type" value="Genomic_DNA"/>
</dbReference>
<accession>A0ACC2IKM4</accession>
<protein>
    <submittedName>
        <fullName evidence="1">Uncharacterized protein</fullName>
    </submittedName>
</protein>
<comment type="caution">
    <text evidence="1">The sequence shown here is derived from an EMBL/GenBank/DDBJ whole genome shotgun (WGS) entry which is preliminary data.</text>
</comment>
<evidence type="ECO:0000313" key="2">
    <source>
        <dbReference type="Proteomes" id="UP001153331"/>
    </source>
</evidence>
<evidence type="ECO:0000313" key="1">
    <source>
        <dbReference type="EMBL" id="KAJ8115720.1"/>
    </source>
</evidence>
<keyword evidence="2" id="KW-1185">Reference proteome</keyword>
<reference evidence="1" key="1">
    <citation type="submission" date="2022-11" db="EMBL/GenBank/DDBJ databases">
        <title>Genome Sequence of Boeremia exigua.</title>
        <authorList>
            <person name="Buettner E."/>
        </authorList>
    </citation>
    <scope>NUCLEOTIDE SEQUENCE</scope>
    <source>
        <strain evidence="1">CU02</strain>
    </source>
</reference>
<dbReference type="Proteomes" id="UP001153331">
    <property type="component" value="Unassembled WGS sequence"/>
</dbReference>
<name>A0ACC2IKM4_9PLEO</name>
<proteinExistence type="predicted"/>
<gene>
    <name evidence="1" type="ORF">OPT61_g2696</name>
</gene>
<organism evidence="1 2">
    <name type="scientific">Boeremia exigua</name>
    <dbReference type="NCBI Taxonomy" id="749465"/>
    <lineage>
        <taxon>Eukaryota</taxon>
        <taxon>Fungi</taxon>
        <taxon>Dikarya</taxon>
        <taxon>Ascomycota</taxon>
        <taxon>Pezizomycotina</taxon>
        <taxon>Dothideomycetes</taxon>
        <taxon>Pleosporomycetidae</taxon>
        <taxon>Pleosporales</taxon>
        <taxon>Pleosporineae</taxon>
        <taxon>Didymellaceae</taxon>
        <taxon>Boeremia</taxon>
    </lineage>
</organism>